<dbReference type="Proteomes" id="UP001142648">
    <property type="component" value="Unassembled WGS sequence"/>
</dbReference>
<accession>A0A9X2VY75</accession>
<name>A0A9X2VY75_9SPHN</name>
<organism evidence="1 2">
    <name type="scientific">Tsuneonella litorea</name>
    <dbReference type="NCBI Taxonomy" id="2976475"/>
    <lineage>
        <taxon>Bacteria</taxon>
        <taxon>Pseudomonadati</taxon>
        <taxon>Pseudomonadota</taxon>
        <taxon>Alphaproteobacteria</taxon>
        <taxon>Sphingomonadales</taxon>
        <taxon>Erythrobacteraceae</taxon>
        <taxon>Tsuneonella</taxon>
    </lineage>
</organism>
<keyword evidence="2" id="KW-1185">Reference proteome</keyword>
<proteinExistence type="predicted"/>
<sequence length="96" mass="10890">MTHAKPEPLDIGELIFEVHSISQNHLFGDLFLPNGKPLMDDDWIGTAGAACHFSRWPLPREERGQRVAVYVRRASNKGDFYHVTCAREMPQELEAA</sequence>
<dbReference type="AlphaFoldDB" id="A0A9X2VY75"/>
<evidence type="ECO:0000313" key="1">
    <source>
        <dbReference type="EMBL" id="MCT2557362.1"/>
    </source>
</evidence>
<dbReference type="RefSeq" id="WP_259960126.1">
    <property type="nucleotide sequence ID" value="NZ_JAOAMV010000001.1"/>
</dbReference>
<gene>
    <name evidence="1" type="ORF">N0B51_00025</name>
</gene>
<dbReference type="EMBL" id="JAOAMV010000001">
    <property type="protein sequence ID" value="MCT2557362.1"/>
    <property type="molecule type" value="Genomic_DNA"/>
</dbReference>
<reference evidence="1" key="1">
    <citation type="submission" date="2022-09" db="EMBL/GenBank/DDBJ databases">
        <title>The genome sequence of Tsuneonella sp. YG55.</title>
        <authorList>
            <person name="Liu Y."/>
        </authorList>
    </citation>
    <scope>NUCLEOTIDE SEQUENCE</scope>
    <source>
        <strain evidence="1">YG55</strain>
    </source>
</reference>
<evidence type="ECO:0000313" key="2">
    <source>
        <dbReference type="Proteomes" id="UP001142648"/>
    </source>
</evidence>
<protein>
    <submittedName>
        <fullName evidence="1">Uncharacterized protein</fullName>
    </submittedName>
</protein>
<comment type="caution">
    <text evidence="1">The sequence shown here is derived from an EMBL/GenBank/DDBJ whole genome shotgun (WGS) entry which is preliminary data.</text>
</comment>